<dbReference type="AlphaFoldDB" id="D6Y5P6"/>
<organism evidence="3 4">
    <name type="scientific">Thermobispora bispora (strain ATCC 19993 / DSM 43833 / CBS 139.67 / JCM 10125 / KCTC 9307 / NBRC 14880 / R51)</name>
    <dbReference type="NCBI Taxonomy" id="469371"/>
    <lineage>
        <taxon>Bacteria</taxon>
        <taxon>Bacillati</taxon>
        <taxon>Actinomycetota</taxon>
        <taxon>Actinomycetes</taxon>
        <taxon>Streptosporangiales</taxon>
        <taxon>Streptosporangiaceae</taxon>
        <taxon>Thermobispora</taxon>
    </lineage>
</organism>
<dbReference type="OrthoDB" id="3504995at2"/>
<feature type="signal peptide" evidence="1">
    <location>
        <begin position="1"/>
        <end position="22"/>
    </location>
</feature>
<evidence type="ECO:0000313" key="4">
    <source>
        <dbReference type="Proteomes" id="UP000006640"/>
    </source>
</evidence>
<dbReference type="eggNOG" id="COG1361">
    <property type="taxonomic scope" value="Bacteria"/>
</dbReference>
<evidence type="ECO:0000259" key="2">
    <source>
        <dbReference type="Pfam" id="PF01345"/>
    </source>
</evidence>
<dbReference type="KEGG" id="tbi:Tbis_0667"/>
<dbReference type="Gene3D" id="2.60.40.10">
    <property type="entry name" value="Immunoglobulins"/>
    <property type="match status" value="1"/>
</dbReference>
<dbReference type="HOGENOM" id="CLU_1093330_0_0_11"/>
<feature type="chain" id="PRO_5003090859" description="DUF11 domain-containing protein" evidence="1">
    <location>
        <begin position="23"/>
        <end position="284"/>
    </location>
</feature>
<dbReference type="Pfam" id="PF01345">
    <property type="entry name" value="DUF11"/>
    <property type="match status" value="1"/>
</dbReference>
<dbReference type="InterPro" id="IPR001434">
    <property type="entry name" value="OmcB-like_DUF11"/>
</dbReference>
<evidence type="ECO:0000313" key="3">
    <source>
        <dbReference type="EMBL" id="ADG87392.1"/>
    </source>
</evidence>
<name>D6Y5P6_THEBD</name>
<dbReference type="InterPro" id="IPR013783">
    <property type="entry name" value="Ig-like_fold"/>
</dbReference>
<dbReference type="GO" id="GO:0005975">
    <property type="term" value="P:carbohydrate metabolic process"/>
    <property type="evidence" value="ECO:0007669"/>
    <property type="project" value="UniProtKB-ARBA"/>
</dbReference>
<evidence type="ECO:0000256" key="1">
    <source>
        <dbReference type="SAM" id="SignalP"/>
    </source>
</evidence>
<feature type="domain" description="DUF11" evidence="2">
    <location>
        <begin position="39"/>
        <end position="155"/>
    </location>
</feature>
<gene>
    <name evidence="3" type="ordered locus">Tbis_0667</name>
</gene>
<proteinExistence type="predicted"/>
<protein>
    <recommendedName>
        <fullName evidence="2">DUF11 domain-containing protein</fullName>
    </recommendedName>
</protein>
<dbReference type="STRING" id="469371.Tbis_0667"/>
<reference evidence="3 4" key="1">
    <citation type="submission" date="2010-01" db="EMBL/GenBank/DDBJ databases">
        <title>The complete genome of Thermobispora bispora DSM 43833.</title>
        <authorList>
            <consortium name="US DOE Joint Genome Institute (JGI-PGF)"/>
            <person name="Lucas S."/>
            <person name="Copeland A."/>
            <person name="Lapidus A."/>
            <person name="Glavina del Rio T."/>
            <person name="Dalin E."/>
            <person name="Tice H."/>
            <person name="Bruce D."/>
            <person name="Goodwin L."/>
            <person name="Pitluck S."/>
            <person name="Kyrpides N."/>
            <person name="Mavromatis K."/>
            <person name="Ivanova N."/>
            <person name="Mikhailova N."/>
            <person name="Chertkov O."/>
            <person name="Brettin T."/>
            <person name="Detter J.C."/>
            <person name="Han C."/>
            <person name="Larimer F."/>
            <person name="Land M."/>
            <person name="Hauser L."/>
            <person name="Markowitz V."/>
            <person name="Cheng J.-F."/>
            <person name="Hugenholtz P."/>
            <person name="Woyke T."/>
            <person name="Wu D."/>
            <person name="Jando M."/>
            <person name="Schneider S."/>
            <person name="Klenk H.-P."/>
            <person name="Eisen J.A."/>
        </authorList>
    </citation>
    <scope>NUCLEOTIDE SEQUENCE [LARGE SCALE GENOMIC DNA]</scope>
    <source>
        <strain evidence="4">ATCC 19993 / DSM 43833 / CBS 139.67 / JCM 10125 / KCTC 9307 / NBRC 14880 / R51</strain>
    </source>
</reference>
<dbReference type="Proteomes" id="UP000006640">
    <property type="component" value="Chromosome"/>
</dbReference>
<accession>D6Y5P6</accession>
<sequence length="284" mass="30326">MGRKVITVLSCAFITVVVCALAAGTVRPAAAADQWGSADLRVTISTAPKVAQPGQPITYLVKVRNRGPGDAVLPVLRVRMPRDLRIVHVDVAECGLAKNGRVVVCPSSVDVPAGTTGSVRITGLVRPAARGPLRARATLTSEVVDPNEADNVAEAVTKVGPGADLAVRFGPAVGQVRPGHRFAVRAEVRNRGPRTVRDAFLFLRQQQARLVSASGARCRRWRSFAWCTLPPLRPGRTGLVHLVFRVPPHAVQPVRATAVVFSGRLGDRSPANNRARMRLALHSA</sequence>
<dbReference type="RefSeq" id="WP_013130925.1">
    <property type="nucleotide sequence ID" value="NC_014165.1"/>
</dbReference>
<dbReference type="EMBL" id="CP001874">
    <property type="protein sequence ID" value="ADG87392.1"/>
    <property type="molecule type" value="Genomic_DNA"/>
</dbReference>
<keyword evidence="1" id="KW-0732">Signal</keyword>
<keyword evidence="4" id="KW-1185">Reference proteome</keyword>